<evidence type="ECO:0000256" key="3">
    <source>
        <dbReference type="ARBA" id="ARBA00023180"/>
    </source>
</evidence>
<keyword evidence="5" id="KW-0418">Kinase</keyword>
<keyword evidence="6" id="KW-1185">Reference proteome</keyword>
<dbReference type="EMBL" id="SMMG02000004">
    <property type="protein sequence ID" value="KAA3477651.1"/>
    <property type="molecule type" value="Genomic_DNA"/>
</dbReference>
<dbReference type="Proteomes" id="UP000325315">
    <property type="component" value="Unassembled WGS sequence"/>
</dbReference>
<dbReference type="InterPro" id="IPR001480">
    <property type="entry name" value="Bulb-type_lectin_dom"/>
</dbReference>
<dbReference type="GO" id="GO:0016301">
    <property type="term" value="F:kinase activity"/>
    <property type="evidence" value="ECO:0007669"/>
    <property type="project" value="UniProtKB-KW"/>
</dbReference>
<proteinExistence type="predicted"/>
<dbReference type="AlphaFoldDB" id="A0A5B6W7I6"/>
<protein>
    <submittedName>
        <fullName evidence="5">G-type lectin S-receptor-like serine/threonine-protein kinase SD2-5</fullName>
    </submittedName>
</protein>
<keyword evidence="5" id="KW-0808">Transferase</keyword>
<gene>
    <name evidence="5" type="ORF">EPI10_011528</name>
</gene>
<feature type="domain" description="Bulb-type lectin" evidence="4">
    <location>
        <begin position="14"/>
        <end position="132"/>
    </location>
</feature>
<accession>A0A5B6W7I6</accession>
<dbReference type="Gene3D" id="2.90.10.10">
    <property type="entry name" value="Bulb-type lectin domain"/>
    <property type="match status" value="1"/>
</dbReference>
<keyword evidence="1" id="KW-0732">Signal</keyword>
<dbReference type="OrthoDB" id="957861at2759"/>
<comment type="caution">
    <text evidence="5">The sequence shown here is derived from an EMBL/GenBank/DDBJ whole genome shotgun (WGS) entry which is preliminary data.</text>
</comment>
<evidence type="ECO:0000256" key="1">
    <source>
        <dbReference type="ARBA" id="ARBA00022729"/>
    </source>
</evidence>
<evidence type="ECO:0000313" key="6">
    <source>
        <dbReference type="Proteomes" id="UP000325315"/>
    </source>
</evidence>
<evidence type="ECO:0000313" key="5">
    <source>
        <dbReference type="EMBL" id="KAA3477651.1"/>
    </source>
</evidence>
<keyword evidence="5" id="KW-0430">Lectin</keyword>
<dbReference type="SUPFAM" id="SSF51110">
    <property type="entry name" value="alpha-D-mannose-specific plant lectins"/>
    <property type="match status" value="1"/>
</dbReference>
<dbReference type="GO" id="GO:0030246">
    <property type="term" value="F:carbohydrate binding"/>
    <property type="evidence" value="ECO:0007669"/>
    <property type="project" value="UniProtKB-KW"/>
</dbReference>
<keyword evidence="5" id="KW-0675">Receptor</keyword>
<dbReference type="PROSITE" id="PS50927">
    <property type="entry name" value="BULB_LECTIN"/>
    <property type="match status" value="1"/>
</dbReference>
<evidence type="ECO:0000256" key="2">
    <source>
        <dbReference type="ARBA" id="ARBA00023157"/>
    </source>
</evidence>
<evidence type="ECO:0000259" key="4">
    <source>
        <dbReference type="PROSITE" id="PS50927"/>
    </source>
</evidence>
<reference evidence="6" key="1">
    <citation type="journal article" date="2019" name="Plant Biotechnol. J.">
        <title>Genome sequencing of the Australian wild diploid species Gossypium australe highlights disease resistance and delayed gland morphogenesis.</title>
        <authorList>
            <person name="Cai Y."/>
            <person name="Cai X."/>
            <person name="Wang Q."/>
            <person name="Wang P."/>
            <person name="Zhang Y."/>
            <person name="Cai C."/>
            <person name="Xu Y."/>
            <person name="Wang K."/>
            <person name="Zhou Z."/>
            <person name="Wang C."/>
            <person name="Geng S."/>
            <person name="Li B."/>
            <person name="Dong Q."/>
            <person name="Hou Y."/>
            <person name="Wang H."/>
            <person name="Ai P."/>
            <person name="Liu Z."/>
            <person name="Yi F."/>
            <person name="Sun M."/>
            <person name="An G."/>
            <person name="Cheng J."/>
            <person name="Zhang Y."/>
            <person name="Shi Q."/>
            <person name="Xie Y."/>
            <person name="Shi X."/>
            <person name="Chang Y."/>
            <person name="Huang F."/>
            <person name="Chen Y."/>
            <person name="Hong S."/>
            <person name="Mi L."/>
            <person name="Sun Q."/>
            <person name="Zhang L."/>
            <person name="Zhou B."/>
            <person name="Peng R."/>
            <person name="Zhang X."/>
            <person name="Liu F."/>
        </authorList>
    </citation>
    <scope>NUCLEOTIDE SEQUENCE [LARGE SCALE GENOMIC DNA]</scope>
    <source>
        <strain evidence="6">cv. PA1801</strain>
    </source>
</reference>
<name>A0A5B6W7I6_9ROSI</name>
<keyword evidence="2" id="KW-1015">Disulfide bond</keyword>
<sequence>MANTRFIGSIELGFQGSQMNWIDNNGLFLVSNNSLFGLGFTTTKDVTLFLLVIMHLKTTKVIWAANRDFPVSNLDQFVFEKNGNLLLHKGPSVVWTTNSGGTGNMMSGLALQDSGDWVLQRGDGKVILMCRCIRIMPYPYCVSVPMLHSPQPYWSMGKDDRRNIDKNGGELAFASIDGNSLRFFDESKVLLWQFSISDLVDVNVNATWIAVLGSGGLIRFFNLNAKGSSGTFDPCGTPKAPVW</sequence>
<organism evidence="5 6">
    <name type="scientific">Gossypium australe</name>
    <dbReference type="NCBI Taxonomy" id="47621"/>
    <lineage>
        <taxon>Eukaryota</taxon>
        <taxon>Viridiplantae</taxon>
        <taxon>Streptophyta</taxon>
        <taxon>Embryophyta</taxon>
        <taxon>Tracheophyta</taxon>
        <taxon>Spermatophyta</taxon>
        <taxon>Magnoliopsida</taxon>
        <taxon>eudicotyledons</taxon>
        <taxon>Gunneridae</taxon>
        <taxon>Pentapetalae</taxon>
        <taxon>rosids</taxon>
        <taxon>malvids</taxon>
        <taxon>Malvales</taxon>
        <taxon>Malvaceae</taxon>
        <taxon>Malvoideae</taxon>
        <taxon>Gossypium</taxon>
    </lineage>
</organism>
<keyword evidence="3" id="KW-0325">Glycoprotein</keyword>
<dbReference type="SMART" id="SM00108">
    <property type="entry name" value="B_lectin"/>
    <property type="match status" value="1"/>
</dbReference>
<dbReference type="InterPro" id="IPR036426">
    <property type="entry name" value="Bulb-type_lectin_dom_sf"/>
</dbReference>